<dbReference type="Gene3D" id="2.60.40.10">
    <property type="entry name" value="Immunoglobulins"/>
    <property type="match status" value="1"/>
</dbReference>
<feature type="domain" description="MurNAc-LAA" evidence="4">
    <location>
        <begin position="517"/>
        <end position="629"/>
    </location>
</feature>
<feature type="domain" description="SH3b" evidence="3">
    <location>
        <begin position="266"/>
        <end position="325"/>
    </location>
</feature>
<accession>Q10XH3</accession>
<evidence type="ECO:0000259" key="3">
    <source>
        <dbReference type="SMART" id="SM00287"/>
    </source>
</evidence>
<dbReference type="PANTHER" id="PTHR30404">
    <property type="entry name" value="N-ACETYLMURAMOYL-L-ALANINE AMIDASE"/>
    <property type="match status" value="1"/>
</dbReference>
<evidence type="ECO:0000256" key="1">
    <source>
        <dbReference type="ARBA" id="ARBA00022801"/>
    </source>
</evidence>
<dbReference type="InterPro" id="IPR003646">
    <property type="entry name" value="SH3-like_bac-type"/>
</dbReference>
<dbReference type="SMART" id="SM00646">
    <property type="entry name" value="Ami_3"/>
    <property type="match status" value="1"/>
</dbReference>
<dbReference type="Pfam" id="PF01520">
    <property type="entry name" value="Amidase_3"/>
    <property type="match status" value="1"/>
</dbReference>
<dbReference type="PANTHER" id="PTHR30404:SF0">
    <property type="entry name" value="N-ACETYLMURAMOYL-L-ALANINE AMIDASE AMIC"/>
    <property type="match status" value="1"/>
</dbReference>
<dbReference type="InterPro" id="IPR013783">
    <property type="entry name" value="Ig-like_fold"/>
</dbReference>
<name>Q10XH3_TRIEI</name>
<dbReference type="InterPro" id="IPR050695">
    <property type="entry name" value="N-acetylmuramoyl_amidase_3"/>
</dbReference>
<dbReference type="GO" id="GO:0071555">
    <property type="term" value="P:cell wall organization"/>
    <property type="evidence" value="ECO:0007669"/>
    <property type="project" value="UniProtKB-KW"/>
</dbReference>
<dbReference type="InterPro" id="IPR002508">
    <property type="entry name" value="MurNAc-LAA_cat"/>
</dbReference>
<protein>
    <submittedName>
        <fullName evidence="5">Cell wall hydrolase/autolysin</fullName>
    </submittedName>
</protein>
<dbReference type="AlphaFoldDB" id="Q10XH3"/>
<dbReference type="CDD" id="cd02696">
    <property type="entry name" value="MurNAc-LAA"/>
    <property type="match status" value="1"/>
</dbReference>
<dbReference type="SUPFAM" id="SSF53187">
    <property type="entry name" value="Zn-dependent exopeptidases"/>
    <property type="match status" value="1"/>
</dbReference>
<proteinExistence type="predicted"/>
<keyword evidence="2" id="KW-0961">Cell wall biogenesis/degradation</keyword>
<dbReference type="Gene3D" id="3.40.630.40">
    <property type="entry name" value="Zn-dependent exopeptidases"/>
    <property type="match status" value="1"/>
</dbReference>
<reference evidence="5" key="1">
    <citation type="submission" date="2006-06" db="EMBL/GenBank/DDBJ databases">
        <title>Complete sequence of Trichodesmium erythraeum IMS101.</title>
        <authorList>
            <consortium name="US DOE Joint Genome Institute"/>
            <person name="Copeland A."/>
            <person name="Lucas S."/>
            <person name="Lapidus A."/>
            <person name="Barry K."/>
            <person name="Detter J.C."/>
            <person name="Glavina del Rio T."/>
            <person name="Hammon N."/>
            <person name="Israni S."/>
            <person name="Dalin E."/>
            <person name="Tice H."/>
            <person name="Pitluck S."/>
            <person name="Kiss H."/>
            <person name="Munk A.C."/>
            <person name="Brettin T."/>
            <person name="Bruce D."/>
            <person name="Han C."/>
            <person name="Tapia R."/>
            <person name="Gilna P."/>
            <person name="Schmutz J."/>
            <person name="Larimer F."/>
            <person name="Land M."/>
            <person name="Hauser L."/>
            <person name="Kyrpides N."/>
            <person name="Kim E."/>
            <person name="Richardson P."/>
        </authorList>
    </citation>
    <scope>NUCLEOTIDE SEQUENCE [LARGE SCALE GENOMIC DNA]</scope>
    <source>
        <strain evidence="5">IMS101</strain>
    </source>
</reference>
<evidence type="ECO:0000313" key="5">
    <source>
        <dbReference type="EMBL" id="ABG53051.1"/>
    </source>
</evidence>
<dbReference type="GO" id="GO:0030288">
    <property type="term" value="C:outer membrane-bounded periplasmic space"/>
    <property type="evidence" value="ECO:0007669"/>
    <property type="project" value="TreeGrafter"/>
</dbReference>
<gene>
    <name evidence="5" type="ordered locus">Tery_4034</name>
</gene>
<organism evidence="5">
    <name type="scientific">Trichodesmium erythraeum (strain IMS101)</name>
    <dbReference type="NCBI Taxonomy" id="203124"/>
    <lineage>
        <taxon>Bacteria</taxon>
        <taxon>Bacillati</taxon>
        <taxon>Cyanobacteriota</taxon>
        <taxon>Cyanophyceae</taxon>
        <taxon>Oscillatoriophycideae</taxon>
        <taxon>Oscillatoriales</taxon>
        <taxon>Microcoleaceae</taxon>
        <taxon>Trichodesmium</taxon>
    </lineage>
</organism>
<sequence length="636" mass="70574">MGNFNPLLMVIRKAINFQVFRKIISLSTLELIIFLGLINIISPNAMSQNYEDNNQLPQDSKSRKKSLFIAYPSPNHKTTSDRIFLIGTASPEAEVTVNGKLINERSRMGHFAPTFPLQIGENIFTVQHQNEEIILKITRNSNQPPLPVGVAFTQDSLTPIKDIARMPGELICFQAIAPPNANISVLLATQTIPLFAQSQIVNLPGNLAVLTGDNQPFPSGGDYYQGCTKVETPGELGQPEFQLSLMGKTVTQKAPGKVSILSPTTFEIAEVTVEEGVARTGPSTTYSRLTPLPKGTKALITGKEGDYLRLDYGGWIKANETRIFTDATPPRSVIRSAIARQVQGATEIRFPLQVPVPVTVEQGARYLSLTLHNTTAQTDTIRLDDDPLIERLDWQPVLTSTVQNEQAVRYKFNLKTDQQWGYKLQYVGTTLLLTLRHPPAVKSVISSATQPLTGMKILIDAGHGSENDLGAIGPTGYPEKNVTLIISKLLQNELINRGALVYMTRKAEEDLYPKDRVEMINQQVPDLALSVHYNALPDYGDALKTQGIGTFWYHSQAHSLAIFLHNYLVEKLDRPSYGVFWNNLALTRPAIAPSVLLELGFMINPYEFEWIMNSQEQQKLAKALADGIVEWVKKSQ</sequence>
<dbReference type="KEGG" id="ter:Tery_4034"/>
<dbReference type="STRING" id="203124.Tery_4034"/>
<dbReference type="GO" id="GO:0009253">
    <property type="term" value="P:peptidoglycan catabolic process"/>
    <property type="evidence" value="ECO:0007669"/>
    <property type="project" value="InterPro"/>
</dbReference>
<dbReference type="eggNOG" id="COG0860">
    <property type="taxonomic scope" value="Bacteria"/>
</dbReference>
<dbReference type="EMBL" id="CP000393">
    <property type="protein sequence ID" value="ABG53051.1"/>
    <property type="molecule type" value="Genomic_DNA"/>
</dbReference>
<evidence type="ECO:0000259" key="4">
    <source>
        <dbReference type="SMART" id="SM00646"/>
    </source>
</evidence>
<dbReference type="GO" id="GO:0008745">
    <property type="term" value="F:N-acetylmuramoyl-L-alanine amidase activity"/>
    <property type="evidence" value="ECO:0007669"/>
    <property type="project" value="InterPro"/>
</dbReference>
<dbReference type="SMART" id="SM00287">
    <property type="entry name" value="SH3b"/>
    <property type="match status" value="1"/>
</dbReference>
<keyword evidence="1 5" id="KW-0378">Hydrolase</keyword>
<evidence type="ECO:0000256" key="2">
    <source>
        <dbReference type="ARBA" id="ARBA00023316"/>
    </source>
</evidence>
<dbReference type="HOGENOM" id="CLU_031959_0_0_3"/>
<dbReference type="Gene3D" id="2.30.30.40">
    <property type="entry name" value="SH3 Domains"/>
    <property type="match status" value="1"/>
</dbReference>